<evidence type="ECO:0000256" key="4">
    <source>
        <dbReference type="ARBA" id="ARBA00025343"/>
    </source>
</evidence>
<dbReference type="NCBIfam" id="TIGR00569">
    <property type="entry name" value="ccl1"/>
    <property type="match status" value="1"/>
</dbReference>
<dbReference type="PANTHER" id="PTHR10026">
    <property type="entry name" value="CYCLIN"/>
    <property type="match status" value="1"/>
</dbReference>
<reference evidence="8" key="1">
    <citation type="submission" date="2015-11" db="EMBL/GenBank/DDBJ databases">
        <title>De novo transcriptome assembly of four potential Pierce s Disease insect vectors from Arizona vineyards.</title>
        <authorList>
            <person name="Tassone E.E."/>
        </authorList>
    </citation>
    <scope>NUCLEOTIDE SEQUENCE</scope>
</reference>
<evidence type="ECO:0000256" key="2">
    <source>
        <dbReference type="ARBA" id="ARBA00019496"/>
    </source>
</evidence>
<organism evidence="8">
    <name type="scientific">Graphocephala atropunctata</name>
    <dbReference type="NCBI Taxonomy" id="36148"/>
    <lineage>
        <taxon>Eukaryota</taxon>
        <taxon>Metazoa</taxon>
        <taxon>Ecdysozoa</taxon>
        <taxon>Arthropoda</taxon>
        <taxon>Hexapoda</taxon>
        <taxon>Insecta</taxon>
        <taxon>Pterygota</taxon>
        <taxon>Neoptera</taxon>
        <taxon>Paraneoptera</taxon>
        <taxon>Hemiptera</taxon>
        <taxon>Auchenorrhyncha</taxon>
        <taxon>Membracoidea</taxon>
        <taxon>Cicadellidae</taxon>
        <taxon>Cicadellinae</taxon>
        <taxon>Cicadellini</taxon>
        <taxon>Graphocephala</taxon>
    </lineage>
</organism>
<dbReference type="GO" id="GO:0070985">
    <property type="term" value="C:transcription factor TFIIK complex"/>
    <property type="evidence" value="ECO:0007669"/>
    <property type="project" value="InterPro"/>
</dbReference>
<dbReference type="InterPro" id="IPR013763">
    <property type="entry name" value="Cyclin-like_dom"/>
</dbReference>
<dbReference type="InterPro" id="IPR036915">
    <property type="entry name" value="Cyclin-like_sf"/>
</dbReference>
<evidence type="ECO:0000256" key="6">
    <source>
        <dbReference type="RuleBase" id="RU000383"/>
    </source>
</evidence>
<sequence length="319" mass="37115">SNSTCALYILLQTLKMYSASSHKKYWTFVNKEEITHYRENANKKYIKSIEHSAKSVEDSILNADEELMIVKYYEVCLRDFLVNFKPRNETLPKDVKGTAFHFYKRFFMVASVMDYHPKEIMMTCIFLSCKICEYVMPIDLFVRNIEGNQALMKNIILDQEMELLYRMGFRLNIFLPHRSVEGLMIDLRTRSSLQRPERLYDHINRFLATMWFTDVCLLYSPALIALAAVMHAVSRCKENIDNFVMHTLLDCPSENVLTGIISIVREIRSAVMKSSSPPTAEQIADVEKKLAVSRNPMNNPTSNAFKQRMMEYALESYGK</sequence>
<dbReference type="CDD" id="cd20524">
    <property type="entry name" value="CYCLIN_CCNH_rpt1"/>
    <property type="match status" value="1"/>
</dbReference>
<dbReference type="GO" id="GO:0006351">
    <property type="term" value="P:DNA-templated transcription"/>
    <property type="evidence" value="ECO:0007669"/>
    <property type="project" value="InterPro"/>
</dbReference>
<dbReference type="InterPro" id="IPR006671">
    <property type="entry name" value="Cyclin_N"/>
</dbReference>
<dbReference type="SUPFAM" id="SSF47954">
    <property type="entry name" value="Cyclin-like"/>
    <property type="match status" value="2"/>
</dbReference>
<dbReference type="SMART" id="SM00385">
    <property type="entry name" value="CYCLIN"/>
    <property type="match status" value="1"/>
</dbReference>
<dbReference type="Gene3D" id="1.10.472.10">
    <property type="entry name" value="Cyclin-like"/>
    <property type="match status" value="2"/>
</dbReference>
<dbReference type="InterPro" id="IPR031658">
    <property type="entry name" value="Cyclin_C_2"/>
</dbReference>
<evidence type="ECO:0000313" key="8">
    <source>
        <dbReference type="EMBL" id="JAT21234.1"/>
    </source>
</evidence>
<proteinExistence type="inferred from homology"/>
<dbReference type="EMBL" id="GEBQ01018743">
    <property type="protein sequence ID" value="JAT21234.1"/>
    <property type="molecule type" value="Transcribed_RNA"/>
</dbReference>
<dbReference type="GO" id="GO:0006357">
    <property type="term" value="P:regulation of transcription by RNA polymerase II"/>
    <property type="evidence" value="ECO:0007669"/>
    <property type="project" value="InterPro"/>
</dbReference>
<protein>
    <recommendedName>
        <fullName evidence="2">Cyclin-H</fullName>
    </recommendedName>
</protein>
<evidence type="ECO:0000256" key="3">
    <source>
        <dbReference type="ARBA" id="ARBA00023127"/>
    </source>
</evidence>
<dbReference type="InterPro" id="IPR027081">
    <property type="entry name" value="CyclinH/Ccl1"/>
</dbReference>
<dbReference type="AlphaFoldDB" id="A0A1B6LCH2"/>
<accession>A0A1B6LCH2</accession>
<comment type="similarity">
    <text evidence="1">Belongs to the cyclin family. Cyclin C subfamily.</text>
</comment>
<evidence type="ECO:0000256" key="5">
    <source>
        <dbReference type="ARBA" id="ARBA00026042"/>
    </source>
</evidence>
<evidence type="ECO:0000259" key="7">
    <source>
        <dbReference type="SMART" id="SM00385"/>
    </source>
</evidence>
<comment type="subunit">
    <text evidence="5">Associates primarily with CDK7 and MAT1 to form the CAK complex. CAK can further associate with the core-TFIIH to form the TFIIH basal transcription factor.</text>
</comment>
<feature type="domain" description="Cyclin-like" evidence="7">
    <location>
        <begin position="75"/>
        <end position="165"/>
    </location>
</feature>
<evidence type="ECO:0000256" key="1">
    <source>
        <dbReference type="ARBA" id="ARBA00008638"/>
    </source>
</evidence>
<gene>
    <name evidence="8" type="ORF">g.6357</name>
</gene>
<dbReference type="InterPro" id="IPR043198">
    <property type="entry name" value="Cyclin/Ssn8"/>
</dbReference>
<name>A0A1B6LCH2_9HEMI</name>
<dbReference type="CDD" id="cd20525">
    <property type="entry name" value="CYCLIN_CCNH_rpt2"/>
    <property type="match status" value="1"/>
</dbReference>
<feature type="non-terminal residue" evidence="8">
    <location>
        <position position="1"/>
    </location>
</feature>
<comment type="function">
    <text evidence="4">Regulates CDK7, the catalytic subunit of the CDK-activating kinase (CAK) enzymatic complex. CAK activates the cyclin-associated kinases CDK1, CDK2, CDK4 and CDK6 by threonine phosphorylation. CAK complexed to the core-TFIIH basal transcription factor activates RNA polymerase II by serine phosphorylation of the repetitive C-terminal domain (CTD) of its large subunit (POLR2A), allowing its escape from the promoter and elongation of the transcripts. Involved in cell cycle control and in RNA transcription by RNA polymerase II. Its expression and activity are constant throughout the cell cycle.</text>
</comment>
<dbReference type="Pfam" id="PF00134">
    <property type="entry name" value="Cyclin_N"/>
    <property type="match status" value="1"/>
</dbReference>
<dbReference type="GO" id="GO:0016538">
    <property type="term" value="F:cyclin-dependent protein serine/threonine kinase regulator activity"/>
    <property type="evidence" value="ECO:0007669"/>
    <property type="project" value="InterPro"/>
</dbReference>
<dbReference type="Pfam" id="PF16899">
    <property type="entry name" value="Cyclin_C_2"/>
    <property type="match status" value="1"/>
</dbReference>
<keyword evidence="3 6" id="KW-0195">Cyclin</keyword>